<dbReference type="EMBL" id="VSRR010008691">
    <property type="protein sequence ID" value="MPC49137.1"/>
    <property type="molecule type" value="Genomic_DNA"/>
</dbReference>
<keyword evidence="3" id="KW-1185">Reference proteome</keyword>
<feature type="compositionally biased region" description="Polar residues" evidence="1">
    <location>
        <begin position="14"/>
        <end position="26"/>
    </location>
</feature>
<name>A0A5B7FUQ6_PORTR</name>
<gene>
    <name evidence="2" type="ORF">E2C01_042931</name>
</gene>
<reference evidence="2 3" key="1">
    <citation type="submission" date="2019-05" db="EMBL/GenBank/DDBJ databases">
        <title>Another draft genome of Portunus trituberculatus and its Hox gene families provides insights of decapod evolution.</title>
        <authorList>
            <person name="Jeong J.-H."/>
            <person name="Song I."/>
            <person name="Kim S."/>
            <person name="Choi T."/>
            <person name="Kim D."/>
            <person name="Ryu S."/>
            <person name="Kim W."/>
        </authorList>
    </citation>
    <scope>NUCLEOTIDE SEQUENCE [LARGE SCALE GENOMIC DNA]</scope>
    <source>
        <tissue evidence="2">Muscle</tissue>
    </source>
</reference>
<accession>A0A5B7FUQ6</accession>
<evidence type="ECO:0000256" key="1">
    <source>
        <dbReference type="SAM" id="MobiDB-lite"/>
    </source>
</evidence>
<organism evidence="2 3">
    <name type="scientific">Portunus trituberculatus</name>
    <name type="common">Swimming crab</name>
    <name type="synonym">Neptunus trituberculatus</name>
    <dbReference type="NCBI Taxonomy" id="210409"/>
    <lineage>
        <taxon>Eukaryota</taxon>
        <taxon>Metazoa</taxon>
        <taxon>Ecdysozoa</taxon>
        <taxon>Arthropoda</taxon>
        <taxon>Crustacea</taxon>
        <taxon>Multicrustacea</taxon>
        <taxon>Malacostraca</taxon>
        <taxon>Eumalacostraca</taxon>
        <taxon>Eucarida</taxon>
        <taxon>Decapoda</taxon>
        <taxon>Pleocyemata</taxon>
        <taxon>Brachyura</taxon>
        <taxon>Eubrachyura</taxon>
        <taxon>Portunoidea</taxon>
        <taxon>Portunidae</taxon>
        <taxon>Portuninae</taxon>
        <taxon>Portunus</taxon>
    </lineage>
</organism>
<evidence type="ECO:0000313" key="2">
    <source>
        <dbReference type="EMBL" id="MPC49137.1"/>
    </source>
</evidence>
<comment type="caution">
    <text evidence="2">The sequence shown here is derived from an EMBL/GenBank/DDBJ whole genome shotgun (WGS) entry which is preliminary data.</text>
</comment>
<dbReference type="AlphaFoldDB" id="A0A5B7FUQ6"/>
<evidence type="ECO:0000313" key="3">
    <source>
        <dbReference type="Proteomes" id="UP000324222"/>
    </source>
</evidence>
<dbReference type="Proteomes" id="UP000324222">
    <property type="component" value="Unassembled WGS sequence"/>
</dbReference>
<sequence length="61" mass="6277">MVWGAVSHSERAHANSNQPALCTSQASGSVSDGDGDGVPCNEDTPRWCSAIISPLVIPSIP</sequence>
<feature type="region of interest" description="Disordered" evidence="1">
    <location>
        <begin position="1"/>
        <end position="41"/>
    </location>
</feature>
<protein>
    <submittedName>
        <fullName evidence="2">Uncharacterized protein</fullName>
    </submittedName>
</protein>
<proteinExistence type="predicted"/>